<dbReference type="RefSeq" id="WP_343066760.1">
    <property type="nucleotide sequence ID" value="NZ_JACJIM010000002.1"/>
</dbReference>
<dbReference type="Proteomes" id="UP000565455">
    <property type="component" value="Unassembled WGS sequence"/>
</dbReference>
<reference evidence="1 2" key="1">
    <citation type="submission" date="2020-08" db="EMBL/GenBank/DDBJ databases">
        <title>Genomic Encyclopedia of Type Strains, Phase IV (KMG-IV): sequencing the most valuable type-strain genomes for metagenomic binning, comparative biology and taxonomic classification.</title>
        <authorList>
            <person name="Goeker M."/>
        </authorList>
    </citation>
    <scope>NUCLEOTIDE SEQUENCE [LARGE SCALE GENOMIC DNA]</scope>
    <source>
        <strain evidence="1 2">DSM 5686</strain>
    </source>
</reference>
<organism evidence="1 2">
    <name type="scientific">Methylobacterium fujisawaense</name>
    <dbReference type="NCBI Taxonomy" id="107400"/>
    <lineage>
        <taxon>Bacteria</taxon>
        <taxon>Pseudomonadati</taxon>
        <taxon>Pseudomonadota</taxon>
        <taxon>Alphaproteobacteria</taxon>
        <taxon>Hyphomicrobiales</taxon>
        <taxon>Methylobacteriaceae</taxon>
        <taxon>Methylobacterium</taxon>
    </lineage>
</organism>
<gene>
    <name evidence="1" type="ORF">GGQ91_001092</name>
</gene>
<keyword evidence="2" id="KW-1185">Reference proteome</keyword>
<accession>A0ABR6D6K0</accession>
<evidence type="ECO:0000313" key="2">
    <source>
        <dbReference type="Proteomes" id="UP000565455"/>
    </source>
</evidence>
<sequence length="198" mass="20813">MNAADLAAFVLRGQAGRCSSRKRHDRRPRPIERPAGGGIALTKRVAWAWAGLALGIAGTVLSVSGASADCLRRVYNRSNLVLVARQDGGPPATLLPGRSLPMRLSRPGQIDITGYCGMPGVGAGPVVQRTFDYEAVLDRCFVRFGGDLFVPQLGRGFIGLQETAPFTVNNPRQGDIVLGPAVGSACPVPGPAVLSRRG</sequence>
<dbReference type="GeneID" id="96602834"/>
<proteinExistence type="predicted"/>
<comment type="caution">
    <text evidence="1">The sequence shown here is derived from an EMBL/GenBank/DDBJ whole genome shotgun (WGS) entry which is preliminary data.</text>
</comment>
<name>A0ABR6D6K0_9HYPH</name>
<evidence type="ECO:0000313" key="1">
    <source>
        <dbReference type="EMBL" id="MBA9061715.1"/>
    </source>
</evidence>
<protein>
    <submittedName>
        <fullName evidence="1">Uncharacterized protein</fullName>
    </submittedName>
</protein>
<dbReference type="EMBL" id="JACJIM010000002">
    <property type="protein sequence ID" value="MBA9061715.1"/>
    <property type="molecule type" value="Genomic_DNA"/>
</dbReference>